<dbReference type="InterPro" id="IPR013656">
    <property type="entry name" value="PAS_4"/>
</dbReference>
<dbReference type="InterPro" id="IPR029787">
    <property type="entry name" value="Nucleotide_cyclase"/>
</dbReference>
<dbReference type="Pfam" id="PF00563">
    <property type="entry name" value="EAL"/>
    <property type="match status" value="1"/>
</dbReference>
<dbReference type="AlphaFoldDB" id="A0A119D0L5"/>
<dbReference type="Pfam" id="PF00990">
    <property type="entry name" value="GGDEF"/>
    <property type="match status" value="1"/>
</dbReference>
<dbReference type="InterPro" id="IPR035919">
    <property type="entry name" value="EAL_sf"/>
</dbReference>
<dbReference type="NCBIfam" id="TIGR00254">
    <property type="entry name" value="GGDEF"/>
    <property type="match status" value="1"/>
</dbReference>
<evidence type="ECO:0000313" key="7">
    <source>
        <dbReference type="Proteomes" id="UP000055702"/>
    </source>
</evidence>
<dbReference type="InterPro" id="IPR001633">
    <property type="entry name" value="EAL_dom"/>
</dbReference>
<dbReference type="EMBL" id="LRDC01000001">
    <property type="protein sequence ID" value="KVX03099.1"/>
    <property type="molecule type" value="Genomic_DNA"/>
</dbReference>
<dbReference type="InterPro" id="IPR043128">
    <property type="entry name" value="Rev_trsase/Diguanyl_cyclase"/>
</dbReference>
<feature type="domain" description="EAL" evidence="4">
    <location>
        <begin position="645"/>
        <end position="904"/>
    </location>
</feature>
<dbReference type="InterPro" id="IPR000700">
    <property type="entry name" value="PAS-assoc_C"/>
</dbReference>
<dbReference type="SUPFAM" id="SSF55785">
    <property type="entry name" value="PYP-like sensor domain (PAS domain)"/>
    <property type="match status" value="1"/>
</dbReference>
<evidence type="ECO:0000259" key="5">
    <source>
        <dbReference type="PROSITE" id="PS50887"/>
    </source>
</evidence>
<keyword evidence="1" id="KW-0812">Transmembrane</keyword>
<gene>
    <name evidence="6" type="ORF">AWJ07_00515</name>
</gene>
<dbReference type="InterPro" id="IPR052155">
    <property type="entry name" value="Biofilm_reg_signaling"/>
</dbReference>
<dbReference type="Gene3D" id="3.30.70.270">
    <property type="match status" value="1"/>
</dbReference>
<dbReference type="NCBIfam" id="TIGR00229">
    <property type="entry name" value="sensory_box"/>
    <property type="match status" value="1"/>
</dbReference>
<dbReference type="Pfam" id="PF00497">
    <property type="entry name" value="SBP_bac_3"/>
    <property type="match status" value="1"/>
</dbReference>
<dbReference type="SUPFAM" id="SSF53850">
    <property type="entry name" value="Periplasmic binding protein-like II"/>
    <property type="match status" value="1"/>
</dbReference>
<evidence type="ECO:0000256" key="1">
    <source>
        <dbReference type="SAM" id="Phobius"/>
    </source>
</evidence>
<keyword evidence="1" id="KW-0472">Membrane</keyword>
<evidence type="ECO:0000256" key="2">
    <source>
        <dbReference type="SAM" id="SignalP"/>
    </source>
</evidence>
<dbReference type="InterPro" id="IPR035965">
    <property type="entry name" value="PAS-like_dom_sf"/>
</dbReference>
<comment type="caution">
    <text evidence="6">The sequence shown here is derived from an EMBL/GenBank/DDBJ whole genome shotgun (WGS) entry which is preliminary data.</text>
</comment>
<dbReference type="SMART" id="SM00052">
    <property type="entry name" value="EAL"/>
    <property type="match status" value="1"/>
</dbReference>
<dbReference type="Gene3D" id="3.30.450.20">
    <property type="entry name" value="PAS domain"/>
    <property type="match status" value="1"/>
</dbReference>
<organism evidence="6">
    <name type="scientific">Shewanella frigidimarina</name>
    <dbReference type="NCBI Taxonomy" id="56812"/>
    <lineage>
        <taxon>Bacteria</taxon>
        <taxon>Pseudomonadati</taxon>
        <taxon>Pseudomonadota</taxon>
        <taxon>Gammaproteobacteria</taxon>
        <taxon>Alteromonadales</taxon>
        <taxon>Shewanellaceae</taxon>
        <taxon>Shewanella</taxon>
    </lineage>
</organism>
<feature type="chain" id="PRO_5007161919" evidence="2">
    <location>
        <begin position="28"/>
        <end position="912"/>
    </location>
</feature>
<dbReference type="Gene3D" id="3.20.20.450">
    <property type="entry name" value="EAL domain"/>
    <property type="match status" value="1"/>
</dbReference>
<dbReference type="SMART" id="SM00267">
    <property type="entry name" value="GGDEF"/>
    <property type="match status" value="1"/>
</dbReference>
<feature type="domain" description="PAC" evidence="3">
    <location>
        <begin position="421"/>
        <end position="473"/>
    </location>
</feature>
<dbReference type="PROSITE" id="PS50887">
    <property type="entry name" value="GGDEF"/>
    <property type="match status" value="1"/>
</dbReference>
<dbReference type="PROSITE" id="PS50113">
    <property type="entry name" value="PAC"/>
    <property type="match status" value="1"/>
</dbReference>
<dbReference type="CDD" id="cd01007">
    <property type="entry name" value="PBP2_BvgS_HisK_like"/>
    <property type="match status" value="1"/>
</dbReference>
<dbReference type="CDD" id="cd01948">
    <property type="entry name" value="EAL"/>
    <property type="match status" value="1"/>
</dbReference>
<dbReference type="Gene3D" id="3.40.190.10">
    <property type="entry name" value="Periplasmic binding protein-like II"/>
    <property type="match status" value="2"/>
</dbReference>
<evidence type="ECO:0000313" key="6">
    <source>
        <dbReference type="EMBL" id="KVX03099.1"/>
    </source>
</evidence>
<dbReference type="InterPro" id="IPR000160">
    <property type="entry name" value="GGDEF_dom"/>
</dbReference>
<dbReference type="Proteomes" id="UP000055702">
    <property type="component" value="Unassembled WGS sequence"/>
</dbReference>
<dbReference type="SUPFAM" id="SSF55073">
    <property type="entry name" value="Nucleotide cyclase"/>
    <property type="match status" value="1"/>
</dbReference>
<dbReference type="InterPro" id="IPR001638">
    <property type="entry name" value="Solute-binding_3/MltF_N"/>
</dbReference>
<sequence>MPNKPYAYVNVFFCILLLLSFANFTRADVVEMTAVRPITLNEHEQQWLSEHQPIRVGVDGYFPPYTYINENDQIVGMAVDTLLLIGQKLGIEFVINDEHRWPDIVKNLQQKEIDMVLTMVNTPERENQFLFTSPIVYKSLVIIGKNNNHQINNRSHIANKTIAIVKDYQYSDKLIKEFPSVTPFVVDNMREAMEAVQANQADAAITFLAAANYYQLKYSFSDLKFFAFYEKNNANESIAVRQDFPILASIMQKGLSSLSSTEKIAINEAWGANITLPKDNQDLIEFAAVAGVLILLLSVWILQARRNNQALTIANINTANANMALNELKNNLEKNVLERTLQLTISENRYRGLVESLEDEYIFYQHDTDGFVQYVSPSVTHILGLTITGFGEYYYKLLTDNPKNQLISGYIQRIINGEKLAPFEIEIFDTNGVIHTFEVLERPMYDDEGECIGCEGIAHDVTSRKQQQDMLYQLSHYDDLTGLINRYFFKILLDENIQICLQNQQPLALLFLDLTRFKIINDNFGHSAGDYILQQAATRISTTLNGTFTVSRFGGDKFCIALPNKAADEANAIATELVEVFQQHFEFLEQTIILGCRVGISLFPEDGQDAEAILNQADSALYEAKKRPFGVAFCNKQQAIHNKRRLIIEQGLRKALVEPVIEHYQLFAVYQPLILLPSQGLGGFEALMRWDHPDFGLISPAEFIPIAENTGLIFELSRWMLKTVCQQLVKWHEQGFDFKRVSVNLSALELMSINLADDLLAVITDTGAEPKWLKFEITETALMAIPEQSIDILQKLIQADIHVAIDDFGTGYSSLAYLKSLPATMLKIDQSFICNLIHSAEDQAVVKAVINMAHSLGKCVTAEGVELQDQLDFLIEHHCDVAQGYYFSKPMNADDAYHKYAVIINSMDDGAH</sequence>
<name>A0A119D0L5_SHEFR</name>
<dbReference type="CDD" id="cd01949">
    <property type="entry name" value="GGDEF"/>
    <property type="match status" value="1"/>
</dbReference>
<keyword evidence="2" id="KW-0732">Signal</keyword>
<proteinExistence type="predicted"/>
<accession>A0A119D0L5</accession>
<reference evidence="6 7" key="1">
    <citation type="submission" date="2016-01" db="EMBL/GenBank/DDBJ databases">
        <title>Draft genome of the antarctic isolate Shewanella frigidimarina Ag06-30.</title>
        <authorList>
            <person name="Parmeciano Di Noto G."/>
            <person name="Vazquez S."/>
            <person name="Mac Cormack W."/>
            <person name="Iriarte A."/>
            <person name="Quiroga C."/>
        </authorList>
    </citation>
    <scope>NUCLEOTIDE SEQUENCE [LARGE SCALE GENOMIC DNA]</scope>
    <source>
        <strain evidence="6 7">Ag06-30</strain>
    </source>
</reference>
<dbReference type="RefSeq" id="WP_059743546.1">
    <property type="nucleotide sequence ID" value="NZ_LRDC01000001.1"/>
</dbReference>
<evidence type="ECO:0000259" key="4">
    <source>
        <dbReference type="PROSITE" id="PS50883"/>
    </source>
</evidence>
<dbReference type="PANTHER" id="PTHR44757:SF2">
    <property type="entry name" value="BIOFILM ARCHITECTURE MAINTENANCE PROTEIN MBAA"/>
    <property type="match status" value="1"/>
</dbReference>
<dbReference type="PROSITE" id="PS50883">
    <property type="entry name" value="EAL"/>
    <property type="match status" value="1"/>
</dbReference>
<evidence type="ECO:0000259" key="3">
    <source>
        <dbReference type="PROSITE" id="PS50113"/>
    </source>
</evidence>
<keyword evidence="1" id="KW-1133">Transmembrane helix</keyword>
<dbReference type="InterPro" id="IPR000014">
    <property type="entry name" value="PAS"/>
</dbReference>
<protein>
    <submittedName>
        <fullName evidence="6">Diguanylate cyclase</fullName>
    </submittedName>
</protein>
<feature type="transmembrane region" description="Helical" evidence="1">
    <location>
        <begin position="283"/>
        <end position="302"/>
    </location>
</feature>
<feature type="domain" description="GGDEF" evidence="5">
    <location>
        <begin position="505"/>
        <end position="639"/>
    </location>
</feature>
<dbReference type="Pfam" id="PF08448">
    <property type="entry name" value="PAS_4"/>
    <property type="match status" value="1"/>
</dbReference>
<dbReference type="PANTHER" id="PTHR44757">
    <property type="entry name" value="DIGUANYLATE CYCLASE DGCP"/>
    <property type="match status" value="1"/>
</dbReference>
<dbReference type="SMART" id="SM00062">
    <property type="entry name" value="PBPb"/>
    <property type="match status" value="1"/>
</dbReference>
<dbReference type="SUPFAM" id="SSF141868">
    <property type="entry name" value="EAL domain-like"/>
    <property type="match status" value="1"/>
</dbReference>
<feature type="signal peptide" evidence="2">
    <location>
        <begin position="1"/>
        <end position="27"/>
    </location>
</feature>